<dbReference type="InterPro" id="IPR028994">
    <property type="entry name" value="Integrin_alpha_N"/>
</dbReference>
<evidence type="ECO:0000256" key="1">
    <source>
        <dbReference type="SAM" id="SignalP"/>
    </source>
</evidence>
<protein>
    <recommendedName>
        <fullName evidence="4">VCBS repeat-containing protein</fullName>
    </recommendedName>
</protein>
<name>A0A926DY36_9FIRM</name>
<dbReference type="RefSeq" id="WP_249281867.1">
    <property type="nucleotide sequence ID" value="NZ_JACRST010000001.1"/>
</dbReference>
<evidence type="ECO:0008006" key="4">
    <source>
        <dbReference type="Google" id="ProtNLM"/>
    </source>
</evidence>
<proteinExistence type="predicted"/>
<feature type="chain" id="PRO_5037656529" description="VCBS repeat-containing protein" evidence="1">
    <location>
        <begin position="26"/>
        <end position="464"/>
    </location>
</feature>
<gene>
    <name evidence="2" type="ORF">H8711_02070</name>
</gene>
<comment type="caution">
    <text evidence="2">The sequence shown here is derived from an EMBL/GenBank/DDBJ whole genome shotgun (WGS) entry which is preliminary data.</text>
</comment>
<dbReference type="AlphaFoldDB" id="A0A926DY36"/>
<feature type="signal peptide" evidence="1">
    <location>
        <begin position="1"/>
        <end position="25"/>
    </location>
</feature>
<reference evidence="2" key="1">
    <citation type="submission" date="2020-08" db="EMBL/GenBank/DDBJ databases">
        <title>Genome public.</title>
        <authorList>
            <person name="Liu C."/>
            <person name="Sun Q."/>
        </authorList>
    </citation>
    <scope>NUCLEOTIDE SEQUENCE</scope>
    <source>
        <strain evidence="2">NSJ-31</strain>
    </source>
</reference>
<evidence type="ECO:0000313" key="3">
    <source>
        <dbReference type="Proteomes" id="UP000653127"/>
    </source>
</evidence>
<dbReference type="EMBL" id="JACRST010000001">
    <property type="protein sequence ID" value="MBC8545724.1"/>
    <property type="molecule type" value="Genomic_DNA"/>
</dbReference>
<dbReference type="Proteomes" id="UP000653127">
    <property type="component" value="Unassembled WGS sequence"/>
</dbReference>
<organism evidence="2 3">
    <name type="scientific">Ligaoa zhengdingensis</name>
    <dbReference type="NCBI Taxonomy" id="2763658"/>
    <lineage>
        <taxon>Bacteria</taxon>
        <taxon>Bacillati</taxon>
        <taxon>Bacillota</taxon>
        <taxon>Clostridia</taxon>
        <taxon>Eubacteriales</taxon>
        <taxon>Oscillospiraceae</taxon>
        <taxon>Ligaoa</taxon>
    </lineage>
</organism>
<dbReference type="SUPFAM" id="SSF69318">
    <property type="entry name" value="Integrin alpha N-terminal domain"/>
    <property type="match status" value="1"/>
</dbReference>
<evidence type="ECO:0000313" key="2">
    <source>
        <dbReference type="EMBL" id="MBC8545724.1"/>
    </source>
</evidence>
<dbReference type="PROSITE" id="PS51257">
    <property type="entry name" value="PROKAR_LIPOPROTEIN"/>
    <property type="match status" value="1"/>
</dbReference>
<keyword evidence="1" id="KW-0732">Signal</keyword>
<accession>A0A926DY36</accession>
<keyword evidence="3" id="KW-1185">Reference proteome</keyword>
<sequence length="464" mass="52379">MRFQTMLLLLTTICCALLFSSCARLELSPENLMDAPLLTSEQSAIREALFDGTRTRDVKFKYPKAGDYRSAFVMHDIDGDGKEEAIVFYDPQMGNANAMMGILVQTDEGWVFDYSIPGQGDSVELVQFGSMLEQGAENIIVGWSRGGGEKTVAVYRYQPQNSQDKLENLLTSSSGQYNELMVYDFNRDGLTELLLLRTGSPEARLVSAGKETGELDVSSKIELSGSISEIQRVKIGQLTSEIEAVFIDSRLQSGRFVTDILKYEAESPRRMVNVISQYNKQLSGTDEEIEENEINLKREQRYYCEDIDGDGVMEIPYQPSESSVLPGYSEDSDADKLYSARYVRFDGERFEQVWYGVVNPDAGYRLEFPEQWMEGEVTVAAEVATGEWRFLEYGGSLAASYRELLRINVVNRNSPPDKNAGEDQYKLLGSRGYYDYKVYYPAVLEDESFRVTESDIGRCFSLLP</sequence>